<organism evidence="3 4">
    <name type="scientific">Pristionchus fissidentatus</name>
    <dbReference type="NCBI Taxonomy" id="1538716"/>
    <lineage>
        <taxon>Eukaryota</taxon>
        <taxon>Metazoa</taxon>
        <taxon>Ecdysozoa</taxon>
        <taxon>Nematoda</taxon>
        <taxon>Chromadorea</taxon>
        <taxon>Rhabditida</taxon>
        <taxon>Rhabditina</taxon>
        <taxon>Diplogasteromorpha</taxon>
        <taxon>Diplogasteroidea</taxon>
        <taxon>Neodiplogasteridae</taxon>
        <taxon>Pristionchus</taxon>
    </lineage>
</organism>
<evidence type="ECO:0000313" key="3">
    <source>
        <dbReference type="EMBL" id="GMT23453.1"/>
    </source>
</evidence>
<feature type="non-terminal residue" evidence="3">
    <location>
        <position position="587"/>
    </location>
</feature>
<keyword evidence="2" id="KW-0812">Transmembrane</keyword>
<reference evidence="3" key="1">
    <citation type="submission" date="2023-10" db="EMBL/GenBank/DDBJ databases">
        <title>Genome assembly of Pristionchus species.</title>
        <authorList>
            <person name="Yoshida K."/>
            <person name="Sommer R.J."/>
        </authorList>
    </citation>
    <scope>NUCLEOTIDE SEQUENCE</scope>
    <source>
        <strain evidence="3">RS5133</strain>
    </source>
</reference>
<evidence type="ECO:0000313" key="4">
    <source>
        <dbReference type="Proteomes" id="UP001432322"/>
    </source>
</evidence>
<sequence length="587" mass="61949">DQSQYQQPQYPSNQRSTGVLSYNQNNVLNSNLRSNGGQQQQQFPQGQNINQQFFRDPSSSSSSSFTQTPIAAPNLQATPQQRQQQLQQQPVQHDSSSSAAYLSSSSPSQVVYSPSQLAQSGATPLLRDSVVVQNQNGQLQQATRMIGMRNPQQQQPQQPQQPQQVQRSQPTITAINPPTPIRVCANPPCAPSDNPFFDMIVTGRRRAPSKAYSRFPTSTTTIAPPPSIGSFLSVLFPLSMFLIHLFLLIFTVSASPLLRIPTVSDSPQKGRYFVSSAPVSSTALNDARQYKTSYLDILSPRLFLKSMRQEGKSSAASPFNSPDEYFSRKSYSAYGAGPVAPAVPAAQPVYAPQATAIPVLTVTTFAQPPNTLNYQYSAPAHPAPQPQPTVVAAAVPAAPAPSAAPVYKVPAPIPAPVYAPAPAPILRSPIVASPVYATPVPVPVMAPVSAPVLAAPAPLPVPVDSPRPVMAAPTPLYVAPVIRPAILPPQIPFFAPRAMTIPLPTVTVAAAAPAAVPPLVAAAPAAPAHVPFFSPVPQSLPSSIYPSQVVVPPSPVPLPAAAPIFSPAAAAAPVVPSSPIYYHSDSA</sequence>
<feature type="compositionally biased region" description="Low complexity" evidence="1">
    <location>
        <begin position="151"/>
        <end position="176"/>
    </location>
</feature>
<feature type="region of interest" description="Disordered" evidence="1">
    <location>
        <begin position="1"/>
        <end position="44"/>
    </location>
</feature>
<feature type="non-terminal residue" evidence="3">
    <location>
        <position position="1"/>
    </location>
</feature>
<feature type="transmembrane region" description="Helical" evidence="2">
    <location>
        <begin position="228"/>
        <end position="250"/>
    </location>
</feature>
<dbReference type="PRINTS" id="PR01217">
    <property type="entry name" value="PRICHEXTENSN"/>
</dbReference>
<gene>
    <name evidence="3" type="ORF">PFISCL1PPCAC_14750</name>
</gene>
<evidence type="ECO:0000256" key="2">
    <source>
        <dbReference type="SAM" id="Phobius"/>
    </source>
</evidence>
<proteinExistence type="predicted"/>
<keyword evidence="2" id="KW-0472">Membrane</keyword>
<protein>
    <submittedName>
        <fullName evidence="3">Uncharacterized protein</fullName>
    </submittedName>
</protein>
<dbReference type="EMBL" id="BTSY01000004">
    <property type="protein sequence ID" value="GMT23453.1"/>
    <property type="molecule type" value="Genomic_DNA"/>
</dbReference>
<feature type="region of interest" description="Disordered" evidence="1">
    <location>
        <begin position="149"/>
        <end position="179"/>
    </location>
</feature>
<dbReference type="AlphaFoldDB" id="A0AAV5VYK6"/>
<keyword evidence="2" id="KW-1133">Transmembrane helix</keyword>
<feature type="compositionally biased region" description="Low complexity" evidence="1">
    <location>
        <begin position="1"/>
        <end position="12"/>
    </location>
</feature>
<accession>A0AAV5VYK6</accession>
<comment type="caution">
    <text evidence="3">The sequence shown here is derived from an EMBL/GenBank/DDBJ whole genome shotgun (WGS) entry which is preliminary data.</text>
</comment>
<evidence type="ECO:0000256" key="1">
    <source>
        <dbReference type="SAM" id="MobiDB-lite"/>
    </source>
</evidence>
<feature type="region of interest" description="Disordered" evidence="1">
    <location>
        <begin position="77"/>
        <end position="107"/>
    </location>
</feature>
<name>A0AAV5VYK6_9BILA</name>
<keyword evidence="4" id="KW-1185">Reference proteome</keyword>
<dbReference type="Proteomes" id="UP001432322">
    <property type="component" value="Unassembled WGS sequence"/>
</dbReference>
<feature type="compositionally biased region" description="Low complexity" evidence="1">
    <location>
        <begin position="35"/>
        <end position="44"/>
    </location>
</feature>
<feature type="compositionally biased region" description="Polar residues" evidence="1">
    <location>
        <begin position="13"/>
        <end position="34"/>
    </location>
</feature>